<proteinExistence type="predicted"/>
<keyword evidence="2" id="KW-1185">Reference proteome</keyword>
<sequence length="265" mass="29882">MSMEKSLSILRLTLQEMKDQYAFVCLKTGTETEDMGEGEITLLQKICQGILPLSVKIGGPEARNDIRICNKIGVAGISAPMVESEYALRNFISTLKNLIPAIEFDKIKKAINLETITGYRNLLDIFDSQAFGDLQQVTAARSDLSASMDKKPDDPEVTRISKKIISEAKSRGKKTSVGGTITKTNFELIATEIAPDFINSRHVMVDTSKAMEIGATDVAECMLIFEMDIYEYFSKVFPEKGYYYRNRVEINRERIGERKVLYFIR</sequence>
<organism evidence="1 2">
    <name type="scientific">Leptospira kobayashii</name>
    <dbReference type="NCBI Taxonomy" id="1917830"/>
    <lineage>
        <taxon>Bacteria</taxon>
        <taxon>Pseudomonadati</taxon>
        <taxon>Spirochaetota</taxon>
        <taxon>Spirochaetia</taxon>
        <taxon>Leptospirales</taxon>
        <taxon>Leptospiraceae</taxon>
        <taxon>Leptospira</taxon>
    </lineage>
</organism>
<dbReference type="EMBL" id="AP025028">
    <property type="protein sequence ID" value="BDA79834.1"/>
    <property type="molecule type" value="Genomic_DNA"/>
</dbReference>
<name>A0ABN6KFG3_9LEPT</name>
<dbReference type="Gene3D" id="3.20.20.60">
    <property type="entry name" value="Phosphoenolpyruvate-binding domains"/>
    <property type="match status" value="1"/>
</dbReference>
<gene>
    <name evidence="1" type="ORF">LPTSP3_g27640</name>
</gene>
<dbReference type="SUPFAM" id="SSF51621">
    <property type="entry name" value="Phosphoenolpyruvate/pyruvate domain"/>
    <property type="match status" value="1"/>
</dbReference>
<accession>A0ABN6KFG3</accession>
<dbReference type="InterPro" id="IPR015813">
    <property type="entry name" value="Pyrv/PenolPyrv_kinase-like_dom"/>
</dbReference>
<evidence type="ECO:0000313" key="2">
    <source>
        <dbReference type="Proteomes" id="UP000245263"/>
    </source>
</evidence>
<reference evidence="1 2" key="1">
    <citation type="submission" date="2021-08" db="EMBL/GenBank/DDBJ databases">
        <title>Complete genome sequence of Leptospira kobayashii strain E30.</title>
        <authorList>
            <person name="Nakao R."/>
            <person name="Nakamura S."/>
            <person name="Masuzawa T."/>
            <person name="Koizumi N."/>
        </authorList>
    </citation>
    <scope>NUCLEOTIDE SEQUENCE [LARGE SCALE GENOMIC DNA]</scope>
    <source>
        <strain evidence="1 2">E30</strain>
    </source>
</reference>
<dbReference type="InterPro" id="IPR040442">
    <property type="entry name" value="Pyrv_kinase-like_dom_sf"/>
</dbReference>
<evidence type="ECO:0000313" key="1">
    <source>
        <dbReference type="EMBL" id="BDA79834.1"/>
    </source>
</evidence>
<protein>
    <submittedName>
        <fullName evidence="1">Aldolase</fullName>
    </submittedName>
</protein>
<dbReference type="Proteomes" id="UP000245263">
    <property type="component" value="Chromosome 1"/>
</dbReference>